<evidence type="ECO:0000313" key="5">
    <source>
        <dbReference type="Proteomes" id="UP000002705"/>
    </source>
</evidence>
<evidence type="ECO:0000313" key="4">
    <source>
        <dbReference type="EMBL" id="ABB07976.1"/>
    </source>
</evidence>
<evidence type="ECO:0000259" key="3">
    <source>
        <dbReference type="PROSITE" id="PS51186"/>
    </source>
</evidence>
<protein>
    <submittedName>
        <fullName evidence="4">GCN5-related N-acetyltransferase</fullName>
    </submittedName>
</protein>
<dbReference type="InterPro" id="IPR050832">
    <property type="entry name" value="Bact_Acetyltransf"/>
</dbReference>
<feature type="domain" description="N-acetyltransferase" evidence="3">
    <location>
        <begin position="17"/>
        <end position="162"/>
    </location>
</feature>
<dbReference type="Proteomes" id="UP000002705">
    <property type="component" value="Chromosome 1"/>
</dbReference>
<organism evidence="4 5">
    <name type="scientific">Burkholderia lata (strain ATCC 17760 / DSM 23089 / LMG 22485 / NCIMB 9086 / R18194 / 383)</name>
    <dbReference type="NCBI Taxonomy" id="482957"/>
    <lineage>
        <taxon>Bacteria</taxon>
        <taxon>Pseudomonadati</taxon>
        <taxon>Pseudomonadota</taxon>
        <taxon>Betaproteobacteria</taxon>
        <taxon>Burkholderiales</taxon>
        <taxon>Burkholderiaceae</taxon>
        <taxon>Burkholderia</taxon>
        <taxon>Burkholderia cepacia complex</taxon>
    </lineage>
</organism>
<dbReference type="PATRIC" id="fig|482957.22.peg.1276"/>
<dbReference type="EMBL" id="CP000151">
    <property type="protein sequence ID" value="ABB07976.1"/>
    <property type="molecule type" value="Genomic_DNA"/>
</dbReference>
<dbReference type="AlphaFoldDB" id="Q39HU0"/>
<dbReference type="PANTHER" id="PTHR43877:SF2">
    <property type="entry name" value="AMINOALKYLPHOSPHONATE N-ACETYLTRANSFERASE-RELATED"/>
    <property type="match status" value="1"/>
</dbReference>
<dbReference type="SUPFAM" id="SSF55729">
    <property type="entry name" value="Acyl-CoA N-acyltransferases (Nat)"/>
    <property type="match status" value="1"/>
</dbReference>
<gene>
    <name evidence="4" type="ordered locus">Bcep18194_A4380</name>
</gene>
<dbReference type="Gene3D" id="3.40.630.30">
    <property type="match status" value="1"/>
</dbReference>
<keyword evidence="5" id="KW-1185">Reference proteome</keyword>
<reference evidence="4" key="1">
    <citation type="submission" date="2009-01" db="EMBL/GenBank/DDBJ databases">
        <title>Complete sequence of chromosome 1 of Burkholderia sp. 383.</title>
        <authorList>
            <consortium name="US DOE Joint Genome Institute"/>
            <person name="Copeland A."/>
            <person name="Lucas S."/>
            <person name="Lapidus A."/>
            <person name="Barry K."/>
            <person name="Detter J.C."/>
            <person name="Glavina T."/>
            <person name="Hammon N."/>
            <person name="Israni S."/>
            <person name="Pitluck S."/>
            <person name="Chain P."/>
            <person name="Malfatti S."/>
            <person name="Shin M."/>
            <person name="Vergez L."/>
            <person name="Schmutz J."/>
            <person name="Larimer F."/>
            <person name="Land M."/>
            <person name="Kyrpides N."/>
            <person name="Lykidis A."/>
            <person name="Richardson P."/>
        </authorList>
    </citation>
    <scope>NUCLEOTIDE SEQUENCE</scope>
    <source>
        <strain evidence="4">383</strain>
    </source>
</reference>
<accession>Q39HU0</accession>
<dbReference type="PANTHER" id="PTHR43877">
    <property type="entry name" value="AMINOALKYLPHOSPHONATE N-ACETYLTRANSFERASE-RELATED-RELATED"/>
    <property type="match status" value="1"/>
</dbReference>
<dbReference type="Pfam" id="PF00583">
    <property type="entry name" value="Acetyltransf_1"/>
    <property type="match status" value="1"/>
</dbReference>
<dbReference type="PROSITE" id="PS51186">
    <property type="entry name" value="GNAT"/>
    <property type="match status" value="1"/>
</dbReference>
<dbReference type="InterPro" id="IPR000182">
    <property type="entry name" value="GNAT_dom"/>
</dbReference>
<proteinExistence type="predicted"/>
<dbReference type="InterPro" id="IPR016181">
    <property type="entry name" value="Acyl_CoA_acyltransferase"/>
</dbReference>
<dbReference type="CDD" id="cd04301">
    <property type="entry name" value="NAT_SF"/>
    <property type="match status" value="1"/>
</dbReference>
<name>Q39HU0_BURL3</name>
<sequence>MHRAGGRPWKNRTMTELTWRKAVPDDAAACIALRGRTRENAFTEAQLRDLGITVESWGDGIRGGLFSGYVCCANGRMAGYCFGDTASGEIVVLAILPAHEGAGIGKRLLGQVIDEFAANGFTSLFLGCSTDPASRSHGFYRHLGWTPTGTLDDAGDEILTLQIGQHA</sequence>
<evidence type="ECO:0000256" key="2">
    <source>
        <dbReference type="ARBA" id="ARBA00023315"/>
    </source>
</evidence>
<keyword evidence="2" id="KW-0012">Acyltransferase</keyword>
<keyword evidence="1" id="KW-0808">Transferase</keyword>
<evidence type="ECO:0000256" key="1">
    <source>
        <dbReference type="ARBA" id="ARBA00022679"/>
    </source>
</evidence>
<dbReference type="GO" id="GO:0016747">
    <property type="term" value="F:acyltransferase activity, transferring groups other than amino-acyl groups"/>
    <property type="evidence" value="ECO:0007669"/>
    <property type="project" value="InterPro"/>
</dbReference>
<dbReference type="KEGG" id="bur:Bcep18194_A4380"/>
<dbReference type="HOGENOM" id="CLU_121819_1_0_4"/>